<sequence>MLKNLNDSAVAGSLGGFNAHAANIVSAVFLATGQDPTQNVECSHCITMMESVNDGEDLHVSVTMPSIEILVRFRNVKVMDFFRYSMLSSSPINDGGRWSTAESNFETSGLSISNTFLSTNGGMMVSAPCAIFTYSSIISLCGSRNQCLDFTGGVKSPKSSTLDFNGETSVPSGNGDELEITAFTVVTFLVAWVKPGKNSSSMLMSPKNIFTAISS</sequence>
<organism evidence="1 2">
    <name type="scientific">Forsythia ovata</name>
    <dbReference type="NCBI Taxonomy" id="205694"/>
    <lineage>
        <taxon>Eukaryota</taxon>
        <taxon>Viridiplantae</taxon>
        <taxon>Streptophyta</taxon>
        <taxon>Embryophyta</taxon>
        <taxon>Tracheophyta</taxon>
        <taxon>Spermatophyta</taxon>
        <taxon>Magnoliopsida</taxon>
        <taxon>eudicotyledons</taxon>
        <taxon>Gunneridae</taxon>
        <taxon>Pentapetalae</taxon>
        <taxon>asterids</taxon>
        <taxon>lamiids</taxon>
        <taxon>Lamiales</taxon>
        <taxon>Oleaceae</taxon>
        <taxon>Forsythieae</taxon>
        <taxon>Forsythia</taxon>
    </lineage>
</organism>
<dbReference type="PANTHER" id="PTHR10572">
    <property type="entry name" value="3-HYDROXY-3-METHYLGLUTARYL-COENZYME A REDUCTASE"/>
    <property type="match status" value="1"/>
</dbReference>
<dbReference type="InterPro" id="IPR023074">
    <property type="entry name" value="HMG_CoA_Rdtase_cat_sf"/>
</dbReference>
<dbReference type="Pfam" id="PF00368">
    <property type="entry name" value="HMG-CoA_red"/>
    <property type="match status" value="1"/>
</dbReference>
<dbReference type="PRINTS" id="PR00071">
    <property type="entry name" value="HMGCOARDTASE"/>
</dbReference>
<dbReference type="InterPro" id="IPR002202">
    <property type="entry name" value="HMG_CoA_Rdtase"/>
</dbReference>
<dbReference type="Gene3D" id="3.90.770.10">
    <property type="entry name" value="3-hydroxy-3-methylglutaryl-coenzyme A Reductase, Chain A, domain 2"/>
    <property type="match status" value="1"/>
</dbReference>
<protein>
    <submittedName>
        <fullName evidence="1">Hydroxymethylglutaryl-CoA reductase (NADPH)</fullName>
    </submittedName>
</protein>
<accession>A0ABD1VED1</accession>
<dbReference type="AlphaFoldDB" id="A0ABD1VED1"/>
<proteinExistence type="predicted"/>
<comment type="caution">
    <text evidence="1">The sequence shown here is derived from an EMBL/GenBank/DDBJ whole genome shotgun (WGS) entry which is preliminary data.</text>
</comment>
<dbReference type="PANTHER" id="PTHR10572:SF24">
    <property type="entry name" value="3-HYDROXY-3-METHYLGLUTARYL-COENZYME A REDUCTASE"/>
    <property type="match status" value="1"/>
</dbReference>
<evidence type="ECO:0000313" key="1">
    <source>
        <dbReference type="EMBL" id="KAL2535707.1"/>
    </source>
</evidence>
<dbReference type="InterPro" id="IPR009029">
    <property type="entry name" value="HMG_CoA_Rdtase_sub-bd_dom_sf"/>
</dbReference>
<dbReference type="PROSITE" id="PS50065">
    <property type="entry name" value="HMG_COA_REDUCTASE_4"/>
    <property type="match status" value="1"/>
</dbReference>
<reference evidence="2" key="1">
    <citation type="submission" date="2024-07" db="EMBL/GenBank/DDBJ databases">
        <title>Two chromosome-level genome assemblies of Korean endemic species Abeliophyllum distichum and Forsythia ovata (Oleaceae).</title>
        <authorList>
            <person name="Jang H."/>
        </authorList>
    </citation>
    <scope>NUCLEOTIDE SEQUENCE [LARGE SCALE GENOMIC DNA]</scope>
</reference>
<evidence type="ECO:0000313" key="2">
    <source>
        <dbReference type="Proteomes" id="UP001604277"/>
    </source>
</evidence>
<dbReference type="Proteomes" id="UP001604277">
    <property type="component" value="Unassembled WGS sequence"/>
</dbReference>
<keyword evidence="2" id="KW-1185">Reference proteome</keyword>
<gene>
    <name evidence="1" type="ORF">Fot_17098</name>
</gene>
<name>A0ABD1VED1_9LAMI</name>
<dbReference type="EMBL" id="JBFOLJ010000005">
    <property type="protein sequence ID" value="KAL2535707.1"/>
    <property type="molecule type" value="Genomic_DNA"/>
</dbReference>
<dbReference type="SUPFAM" id="SSF56542">
    <property type="entry name" value="Substrate-binding domain of HMG-CoA reductase"/>
    <property type="match status" value="1"/>
</dbReference>